<dbReference type="PATRIC" id="fig|1423805.4.peg.1236"/>
<comment type="caution">
    <text evidence="2">The sequence shown here is derived from an EMBL/GenBank/DDBJ whole genome shotgun (WGS) entry which is preliminary data.</text>
</comment>
<organism evidence="2 3">
    <name type="scientific">Levilactobacillus spicheri DSM 15429</name>
    <dbReference type="NCBI Taxonomy" id="1423805"/>
    <lineage>
        <taxon>Bacteria</taxon>
        <taxon>Bacillati</taxon>
        <taxon>Bacillota</taxon>
        <taxon>Bacilli</taxon>
        <taxon>Lactobacillales</taxon>
        <taxon>Lactobacillaceae</taxon>
        <taxon>Levilactobacillus</taxon>
    </lineage>
</organism>
<evidence type="ECO:0000313" key="3">
    <source>
        <dbReference type="Proteomes" id="UP000051835"/>
    </source>
</evidence>
<dbReference type="AlphaFoldDB" id="A0A0R1R1Q7"/>
<feature type="transmembrane region" description="Helical" evidence="1">
    <location>
        <begin position="6"/>
        <end position="29"/>
    </location>
</feature>
<name>A0A0R1R1Q7_9LACO</name>
<evidence type="ECO:0000256" key="1">
    <source>
        <dbReference type="SAM" id="Phobius"/>
    </source>
</evidence>
<accession>A0A0R1R1Q7</accession>
<protein>
    <submittedName>
        <fullName evidence="2">Uncharacterized protein</fullName>
    </submittedName>
</protein>
<evidence type="ECO:0000313" key="2">
    <source>
        <dbReference type="EMBL" id="KRL48740.1"/>
    </source>
</evidence>
<keyword evidence="1" id="KW-0812">Transmembrane</keyword>
<keyword evidence="1" id="KW-1133">Transmembrane helix</keyword>
<dbReference type="EMBL" id="AZFC01000015">
    <property type="protein sequence ID" value="KRL48740.1"/>
    <property type="molecule type" value="Genomic_DNA"/>
</dbReference>
<feature type="transmembrane region" description="Helical" evidence="1">
    <location>
        <begin position="41"/>
        <end position="59"/>
    </location>
</feature>
<dbReference type="Proteomes" id="UP000051835">
    <property type="component" value="Unassembled WGS sequence"/>
</dbReference>
<sequence>MMHTALVVLSGIADLALLVFIFLWGFDYARLDKSQVKHKRHYGLCTFASLAATIVFMLLSNAGK</sequence>
<keyword evidence="1" id="KW-0472">Membrane</keyword>
<proteinExistence type="predicted"/>
<dbReference type="RefSeq" id="WP_225351238.1">
    <property type="nucleotide sequence ID" value="NZ_AZFC01000015.1"/>
</dbReference>
<reference evidence="2 3" key="1">
    <citation type="journal article" date="2015" name="Genome Announc.">
        <title>Expanding the biotechnology potential of lactobacilli through comparative genomics of 213 strains and associated genera.</title>
        <authorList>
            <person name="Sun Z."/>
            <person name="Harris H.M."/>
            <person name="McCann A."/>
            <person name="Guo C."/>
            <person name="Argimon S."/>
            <person name="Zhang W."/>
            <person name="Yang X."/>
            <person name="Jeffery I.B."/>
            <person name="Cooney J.C."/>
            <person name="Kagawa T.F."/>
            <person name="Liu W."/>
            <person name="Song Y."/>
            <person name="Salvetti E."/>
            <person name="Wrobel A."/>
            <person name="Rasinkangas P."/>
            <person name="Parkhill J."/>
            <person name="Rea M.C."/>
            <person name="O'Sullivan O."/>
            <person name="Ritari J."/>
            <person name="Douillard F.P."/>
            <person name="Paul Ross R."/>
            <person name="Yang R."/>
            <person name="Briner A.E."/>
            <person name="Felis G.E."/>
            <person name="de Vos W.M."/>
            <person name="Barrangou R."/>
            <person name="Klaenhammer T.R."/>
            <person name="Caufield P.W."/>
            <person name="Cui Y."/>
            <person name="Zhang H."/>
            <person name="O'Toole P.W."/>
        </authorList>
    </citation>
    <scope>NUCLEOTIDE SEQUENCE [LARGE SCALE GENOMIC DNA]</scope>
    <source>
        <strain evidence="2 3">DSM 15429</strain>
    </source>
</reference>
<gene>
    <name evidence="2" type="ORF">FD37_GL001203</name>
</gene>